<dbReference type="EMBL" id="CAJNOH010000683">
    <property type="protein sequence ID" value="CAF1103145.1"/>
    <property type="molecule type" value="Genomic_DNA"/>
</dbReference>
<organism evidence="3 4">
    <name type="scientific">Rotaria sordida</name>
    <dbReference type="NCBI Taxonomy" id="392033"/>
    <lineage>
        <taxon>Eukaryota</taxon>
        <taxon>Metazoa</taxon>
        <taxon>Spiralia</taxon>
        <taxon>Gnathifera</taxon>
        <taxon>Rotifera</taxon>
        <taxon>Eurotatoria</taxon>
        <taxon>Bdelloidea</taxon>
        <taxon>Philodinida</taxon>
        <taxon>Philodinidae</taxon>
        <taxon>Rotaria</taxon>
    </lineage>
</organism>
<proteinExistence type="predicted"/>
<dbReference type="EMBL" id="CAJNOL010001419">
    <property type="protein sequence ID" value="CAF1355766.1"/>
    <property type="molecule type" value="Genomic_DNA"/>
</dbReference>
<feature type="compositionally biased region" description="Basic residues" evidence="1">
    <location>
        <begin position="181"/>
        <end position="195"/>
    </location>
</feature>
<reference evidence="3" key="1">
    <citation type="submission" date="2021-02" db="EMBL/GenBank/DDBJ databases">
        <authorList>
            <person name="Nowell W R."/>
        </authorList>
    </citation>
    <scope>NUCLEOTIDE SEQUENCE</scope>
</reference>
<name>A0A815HLN8_9BILA</name>
<keyword evidence="4" id="KW-1185">Reference proteome</keyword>
<evidence type="ECO:0000313" key="3">
    <source>
        <dbReference type="EMBL" id="CAF1355766.1"/>
    </source>
</evidence>
<dbReference type="Proteomes" id="UP000663854">
    <property type="component" value="Unassembled WGS sequence"/>
</dbReference>
<evidence type="ECO:0000313" key="4">
    <source>
        <dbReference type="Proteomes" id="UP000663870"/>
    </source>
</evidence>
<evidence type="ECO:0000313" key="2">
    <source>
        <dbReference type="EMBL" id="CAF1103145.1"/>
    </source>
</evidence>
<feature type="region of interest" description="Disordered" evidence="1">
    <location>
        <begin position="171"/>
        <end position="195"/>
    </location>
</feature>
<accession>A0A815HLN8</accession>
<comment type="caution">
    <text evidence="3">The sequence shown here is derived from an EMBL/GenBank/DDBJ whole genome shotgun (WGS) entry which is preliminary data.</text>
</comment>
<gene>
    <name evidence="3" type="ORF">JXQ802_LOCUS32342</name>
    <name evidence="2" type="ORF">PYM288_LOCUS19785</name>
</gene>
<evidence type="ECO:0000256" key="1">
    <source>
        <dbReference type="SAM" id="MobiDB-lite"/>
    </source>
</evidence>
<protein>
    <submittedName>
        <fullName evidence="3">Uncharacterized protein</fullName>
    </submittedName>
</protein>
<dbReference type="AlphaFoldDB" id="A0A815HLN8"/>
<dbReference type="Proteomes" id="UP000663870">
    <property type="component" value="Unassembled WGS sequence"/>
</dbReference>
<sequence>MSIRPNQINTDTKQTANNILPYYPNPQYGYRSSSSYYPGYMDPYMYPSPPYNNNSEYANYPINEYGQMTGGPTYFPPIVNQHQSGYYIYPSYGPNGSSGATYMYPSRNDPIYYQDYYYHHPNSYPGYETARHEYLPPLHQHRPISTQSVALPVEDDYEQFNVIDLTGRNLLPSRSTERDTKRRNRHHNKLKKRYG</sequence>